<dbReference type="Proteomes" id="UP001610063">
    <property type="component" value="Unassembled WGS sequence"/>
</dbReference>
<sequence length="422" mass="43628">MQKLQRFRTLGLICLTALTGLYLVSCGEDEGGSDPKIPVVLSFSPASGEPGDNVTITGTDLDNATAVTIGGADATIVSNTATEIVATVPEGATTGKISVRTEGGLGQSSADFTVIVIGAVTVSGVSPVSAQVGGNVTITGTEMTTVSSVKVGDKEATIVGTTDTSVEITIPEGVSTGLNSLTIVNDGGTNTTSTEAVKFYVIKLHTDLTMTFDGEQTGTFTGSPDPEESTVYGTSDDAAVIASAQSLPAAIDGNFFQFEGFSSTAISGNYATIVQNSSALPAGTYAEFFSGATDQTIYFNLQIHVGDLPADYDGALFGLRMRFDGDDYEFVPTPAELADMGFAPNEEGWYSLSIPASAFDDDAALGTFQFTDMQRIAVAVRRDYGTGGTAGQQVTAEDGGIFYSQSFDNVSISVGGPYSFPE</sequence>
<gene>
    <name evidence="2" type="ORF">ACHKAR_20065</name>
</gene>
<organism evidence="2 3">
    <name type="scientific">Marinoscillum luteum</name>
    <dbReference type="NCBI Taxonomy" id="861051"/>
    <lineage>
        <taxon>Bacteria</taxon>
        <taxon>Pseudomonadati</taxon>
        <taxon>Bacteroidota</taxon>
        <taxon>Cytophagia</taxon>
        <taxon>Cytophagales</taxon>
        <taxon>Reichenbachiellaceae</taxon>
        <taxon>Marinoscillum</taxon>
    </lineage>
</organism>
<dbReference type="RefSeq" id="WP_395419162.1">
    <property type="nucleotide sequence ID" value="NZ_JBIPKE010000020.1"/>
</dbReference>
<evidence type="ECO:0000259" key="1">
    <source>
        <dbReference type="Pfam" id="PF01833"/>
    </source>
</evidence>
<evidence type="ECO:0000313" key="3">
    <source>
        <dbReference type="Proteomes" id="UP001610063"/>
    </source>
</evidence>
<reference evidence="2 3" key="1">
    <citation type="journal article" date="2013" name="Int. J. Syst. Evol. Microbiol.">
        <title>Marinoscillum luteum sp. nov., isolated from marine sediment.</title>
        <authorList>
            <person name="Cha I.T."/>
            <person name="Park S.J."/>
            <person name="Kim S.J."/>
            <person name="Kim J.G."/>
            <person name="Jung M.Y."/>
            <person name="Shin K.S."/>
            <person name="Kwon K.K."/>
            <person name="Yang S.H."/>
            <person name="Seo Y.S."/>
            <person name="Rhee S.K."/>
        </authorList>
    </citation>
    <scope>NUCLEOTIDE SEQUENCE [LARGE SCALE GENOMIC DNA]</scope>
    <source>
        <strain evidence="2 3">KCTC 23939</strain>
    </source>
</reference>
<protein>
    <submittedName>
        <fullName evidence="2">IPT/TIG domain-containing protein</fullName>
    </submittedName>
</protein>
<proteinExistence type="predicted"/>
<dbReference type="CDD" id="cd00603">
    <property type="entry name" value="IPT_PCSR"/>
    <property type="match status" value="1"/>
</dbReference>
<dbReference type="InterPro" id="IPR013783">
    <property type="entry name" value="Ig-like_fold"/>
</dbReference>
<dbReference type="SUPFAM" id="SSF81296">
    <property type="entry name" value="E set domains"/>
    <property type="match status" value="2"/>
</dbReference>
<name>A0ABW7NF71_9BACT</name>
<dbReference type="InterPro" id="IPR014756">
    <property type="entry name" value="Ig_E-set"/>
</dbReference>
<dbReference type="Gene3D" id="2.60.40.10">
    <property type="entry name" value="Immunoglobulins"/>
    <property type="match status" value="2"/>
</dbReference>
<keyword evidence="3" id="KW-1185">Reference proteome</keyword>
<comment type="caution">
    <text evidence="2">The sequence shown here is derived from an EMBL/GenBank/DDBJ whole genome shotgun (WGS) entry which is preliminary data.</text>
</comment>
<dbReference type="Pfam" id="PF01833">
    <property type="entry name" value="TIG"/>
    <property type="match status" value="2"/>
</dbReference>
<dbReference type="InterPro" id="IPR002909">
    <property type="entry name" value="IPT_dom"/>
</dbReference>
<feature type="domain" description="IPT/TIG" evidence="1">
    <location>
        <begin position="121"/>
        <end position="196"/>
    </location>
</feature>
<accession>A0ABW7NF71</accession>
<dbReference type="EMBL" id="JBIPKE010000020">
    <property type="protein sequence ID" value="MFH6985760.1"/>
    <property type="molecule type" value="Genomic_DNA"/>
</dbReference>
<evidence type="ECO:0000313" key="2">
    <source>
        <dbReference type="EMBL" id="MFH6985760.1"/>
    </source>
</evidence>
<feature type="domain" description="IPT/TIG" evidence="1">
    <location>
        <begin position="38"/>
        <end position="113"/>
    </location>
</feature>